<accession>A0A139I195</accession>
<dbReference type="AlphaFoldDB" id="A0A139I195"/>
<organism evidence="1 2">
    <name type="scientific">Pseudocercospora musae</name>
    <dbReference type="NCBI Taxonomy" id="113226"/>
    <lineage>
        <taxon>Eukaryota</taxon>
        <taxon>Fungi</taxon>
        <taxon>Dikarya</taxon>
        <taxon>Ascomycota</taxon>
        <taxon>Pezizomycotina</taxon>
        <taxon>Dothideomycetes</taxon>
        <taxon>Dothideomycetidae</taxon>
        <taxon>Mycosphaerellales</taxon>
        <taxon>Mycosphaerellaceae</taxon>
        <taxon>Pseudocercospora</taxon>
    </lineage>
</organism>
<comment type="caution">
    <text evidence="1">The sequence shown here is derived from an EMBL/GenBank/DDBJ whole genome shotgun (WGS) entry which is preliminary data.</text>
</comment>
<proteinExistence type="predicted"/>
<protein>
    <submittedName>
        <fullName evidence="1">Uncharacterized protein</fullName>
    </submittedName>
</protein>
<name>A0A139I195_9PEZI</name>
<dbReference type="Proteomes" id="UP000073492">
    <property type="component" value="Unassembled WGS sequence"/>
</dbReference>
<dbReference type="EMBL" id="LFZO01000453">
    <property type="protein sequence ID" value="KXT08393.1"/>
    <property type="molecule type" value="Genomic_DNA"/>
</dbReference>
<evidence type="ECO:0000313" key="1">
    <source>
        <dbReference type="EMBL" id="KXT08393.1"/>
    </source>
</evidence>
<gene>
    <name evidence="1" type="ORF">AC579_7314</name>
</gene>
<keyword evidence="2" id="KW-1185">Reference proteome</keyword>
<evidence type="ECO:0000313" key="2">
    <source>
        <dbReference type="Proteomes" id="UP000073492"/>
    </source>
</evidence>
<sequence>MDRFQAFAKKRYSHGDAAVESGNPGASYECYHQNTKPVVDTKDVEDDDWVAINEGDQDEAEYDFCGCAEKD</sequence>
<reference evidence="1 2" key="1">
    <citation type="submission" date="2015-07" db="EMBL/GenBank/DDBJ databases">
        <title>Comparative genomics of the Sigatoka disease complex on banana suggests a link between parallel evolutionary changes in Pseudocercospora fijiensis and Pseudocercospora eumusae and increased virulence on the banana host.</title>
        <authorList>
            <person name="Chang T.-C."/>
            <person name="Salvucci A."/>
            <person name="Crous P.W."/>
            <person name="Stergiopoulos I."/>
        </authorList>
    </citation>
    <scope>NUCLEOTIDE SEQUENCE [LARGE SCALE GENOMIC DNA]</scope>
    <source>
        <strain evidence="1 2">CBS 116634</strain>
    </source>
</reference>
<dbReference type="OrthoDB" id="10440223at2759"/>